<feature type="domain" description="ParB-like N-terminal" evidence="4">
    <location>
        <begin position="30"/>
        <end position="123"/>
    </location>
</feature>
<evidence type="ECO:0000313" key="6">
    <source>
        <dbReference type="Proteomes" id="UP000064249"/>
    </source>
</evidence>
<dbReference type="SUPFAM" id="SSF110849">
    <property type="entry name" value="ParB/Sulfiredoxin"/>
    <property type="match status" value="1"/>
</dbReference>
<dbReference type="FunFam" id="1.10.10.2830:FF:000001">
    <property type="entry name" value="Chromosome partitioning protein ParB"/>
    <property type="match status" value="1"/>
</dbReference>
<keyword evidence="2" id="KW-0159">Chromosome partition</keyword>
<gene>
    <name evidence="5" type="ORF">XD73_0724</name>
</gene>
<sequence>MAQRKGLGKGLDALIPGSDFSSGASSDGVNFISIELINPNPYQPRTDIRDQDLEELTASIKEHGILQPLIVTKDESADGSYTLIAGERRLRAAKLAGLESVPVLVREAMTSQQRLELALIENIQREDLSAIEAAEAYQQLSEEFDLSHEEIAIRVGKSRTAVTNTMRLLKLPPEVLNALIEGKISEGHGRALLGLENPAAQIAAMKSILSNDLNVRQTEDLVRKLTERKSPTPPPKKEVPAEVKAFEKQLRSQFGTKVSIHHGKQGGSVTFYYYSEEELENLIDQMLQS</sequence>
<reference evidence="5 6" key="1">
    <citation type="journal article" date="2015" name="MBio">
        <title>Genome-Resolved Metagenomic Analysis Reveals Roles for Candidate Phyla and Other Microbial Community Members in Biogeochemical Transformations in Oil Reservoirs.</title>
        <authorList>
            <person name="Hu P."/>
            <person name="Tom L."/>
            <person name="Singh A."/>
            <person name="Thomas B.C."/>
            <person name="Baker B.J."/>
            <person name="Piceno Y.M."/>
            <person name="Andersen G.L."/>
            <person name="Banfield J.F."/>
        </authorList>
    </citation>
    <scope>NUCLEOTIDE SEQUENCE [LARGE SCALE GENOMIC DNA]</scope>
    <source>
        <strain evidence="5">46_16</strain>
    </source>
</reference>
<dbReference type="PANTHER" id="PTHR33375">
    <property type="entry name" value="CHROMOSOME-PARTITIONING PROTEIN PARB-RELATED"/>
    <property type="match status" value="1"/>
</dbReference>
<evidence type="ECO:0000256" key="3">
    <source>
        <dbReference type="ARBA" id="ARBA00023125"/>
    </source>
</evidence>
<dbReference type="EMBL" id="LGFU01000031">
    <property type="protein sequence ID" value="KUK46405.1"/>
    <property type="molecule type" value="Genomic_DNA"/>
</dbReference>
<comment type="caution">
    <text evidence="5">The sequence shown here is derived from an EMBL/GenBank/DDBJ whole genome shotgun (WGS) entry which is preliminary data.</text>
</comment>
<dbReference type="Pfam" id="PF23552">
    <property type="entry name" value="ParB_C"/>
    <property type="match status" value="1"/>
</dbReference>
<dbReference type="Pfam" id="PF02195">
    <property type="entry name" value="ParB_N"/>
    <property type="match status" value="1"/>
</dbReference>
<accession>A0A117LGT6</accession>
<evidence type="ECO:0000256" key="2">
    <source>
        <dbReference type="ARBA" id="ARBA00022829"/>
    </source>
</evidence>
<dbReference type="NCBIfam" id="TIGR00180">
    <property type="entry name" value="parB_part"/>
    <property type="match status" value="1"/>
</dbReference>
<protein>
    <submittedName>
        <fullName evidence="5">Chromosome partitioning protein ParB</fullName>
    </submittedName>
</protein>
<dbReference type="InterPro" id="IPR041468">
    <property type="entry name" value="HTH_ParB/Spo0J"/>
</dbReference>
<dbReference type="GO" id="GO:0003677">
    <property type="term" value="F:DNA binding"/>
    <property type="evidence" value="ECO:0007669"/>
    <property type="project" value="UniProtKB-KW"/>
</dbReference>
<comment type="similarity">
    <text evidence="1">Belongs to the ParB family.</text>
</comment>
<dbReference type="InterPro" id="IPR057240">
    <property type="entry name" value="ParB_dimer_C"/>
</dbReference>
<dbReference type="FunFam" id="3.90.1530.30:FF:000001">
    <property type="entry name" value="Chromosome partitioning protein ParB"/>
    <property type="match status" value="1"/>
</dbReference>
<evidence type="ECO:0000313" key="5">
    <source>
        <dbReference type="EMBL" id="KUK46405.1"/>
    </source>
</evidence>
<dbReference type="InterPro" id="IPR050336">
    <property type="entry name" value="Chromosome_partition/occlusion"/>
</dbReference>
<proteinExistence type="inferred from homology"/>
<dbReference type="Gene3D" id="3.90.1530.30">
    <property type="match status" value="1"/>
</dbReference>
<dbReference type="InterPro" id="IPR003115">
    <property type="entry name" value="ParB_N"/>
</dbReference>
<dbReference type="AlphaFoldDB" id="A0A117LGT6"/>
<name>A0A117LGT6_9CHLR</name>
<dbReference type="SMART" id="SM00470">
    <property type="entry name" value="ParB"/>
    <property type="match status" value="1"/>
</dbReference>
<evidence type="ECO:0000256" key="1">
    <source>
        <dbReference type="ARBA" id="ARBA00006295"/>
    </source>
</evidence>
<dbReference type="CDD" id="cd16393">
    <property type="entry name" value="SPO0J_N"/>
    <property type="match status" value="1"/>
</dbReference>
<dbReference type="InterPro" id="IPR004437">
    <property type="entry name" value="ParB/RepB/Spo0J"/>
</dbReference>
<dbReference type="SUPFAM" id="SSF109709">
    <property type="entry name" value="KorB DNA-binding domain-like"/>
    <property type="match status" value="1"/>
</dbReference>
<keyword evidence="3" id="KW-0238">DNA-binding</keyword>
<dbReference type="Proteomes" id="UP000064249">
    <property type="component" value="Unassembled WGS sequence"/>
</dbReference>
<dbReference type="InterPro" id="IPR036086">
    <property type="entry name" value="ParB/Sulfiredoxin_sf"/>
</dbReference>
<dbReference type="Pfam" id="PF17762">
    <property type="entry name" value="HTH_ParB"/>
    <property type="match status" value="1"/>
</dbReference>
<dbReference type="GO" id="GO:0005694">
    <property type="term" value="C:chromosome"/>
    <property type="evidence" value="ECO:0007669"/>
    <property type="project" value="TreeGrafter"/>
</dbReference>
<dbReference type="Gene3D" id="1.10.10.2830">
    <property type="match status" value="1"/>
</dbReference>
<dbReference type="PANTHER" id="PTHR33375:SF1">
    <property type="entry name" value="CHROMOSOME-PARTITIONING PROTEIN PARB-RELATED"/>
    <property type="match status" value="1"/>
</dbReference>
<dbReference type="GO" id="GO:0045881">
    <property type="term" value="P:positive regulation of sporulation resulting in formation of a cellular spore"/>
    <property type="evidence" value="ECO:0007669"/>
    <property type="project" value="TreeGrafter"/>
</dbReference>
<dbReference type="GO" id="GO:0007059">
    <property type="term" value="P:chromosome segregation"/>
    <property type="evidence" value="ECO:0007669"/>
    <property type="project" value="UniProtKB-KW"/>
</dbReference>
<organism evidence="5 6">
    <name type="scientific">Anaerolinea thermophila</name>
    <dbReference type="NCBI Taxonomy" id="167964"/>
    <lineage>
        <taxon>Bacteria</taxon>
        <taxon>Bacillati</taxon>
        <taxon>Chloroflexota</taxon>
        <taxon>Anaerolineae</taxon>
        <taxon>Anaerolineales</taxon>
        <taxon>Anaerolineaceae</taxon>
        <taxon>Anaerolinea</taxon>
    </lineage>
</organism>
<evidence type="ECO:0000259" key="4">
    <source>
        <dbReference type="SMART" id="SM00470"/>
    </source>
</evidence>